<dbReference type="Gene3D" id="3.55.50.30">
    <property type="match status" value="1"/>
</dbReference>
<dbReference type="Pfam" id="PF16344">
    <property type="entry name" value="FecR_C"/>
    <property type="match status" value="1"/>
</dbReference>
<reference evidence="4 5" key="1">
    <citation type="submission" date="2017-02" db="EMBL/GenBank/DDBJ databases">
        <authorList>
            <person name="Peterson S.W."/>
        </authorList>
    </citation>
    <scope>NUCLEOTIDE SEQUENCE [LARGE SCALE GENOMIC DNA]</scope>
    <source>
        <strain evidence="4 5">DSM 18108</strain>
    </source>
</reference>
<dbReference type="InterPro" id="IPR006860">
    <property type="entry name" value="FecR"/>
</dbReference>
<evidence type="ECO:0000256" key="1">
    <source>
        <dbReference type="SAM" id="Phobius"/>
    </source>
</evidence>
<dbReference type="STRING" id="393003.SAMN05660461_0574"/>
<dbReference type="InterPro" id="IPR032508">
    <property type="entry name" value="FecR_C"/>
</dbReference>
<dbReference type="Pfam" id="PF04773">
    <property type="entry name" value="FecR"/>
    <property type="match status" value="1"/>
</dbReference>
<name>A0A1T5N6W0_9BACT</name>
<proteinExistence type="predicted"/>
<evidence type="ECO:0000259" key="2">
    <source>
        <dbReference type="Pfam" id="PF04773"/>
    </source>
</evidence>
<feature type="domain" description="FecR protein" evidence="2">
    <location>
        <begin position="138"/>
        <end position="221"/>
    </location>
</feature>
<dbReference type="Gene3D" id="2.60.120.1440">
    <property type="match status" value="1"/>
</dbReference>
<dbReference type="GO" id="GO:0016989">
    <property type="term" value="F:sigma factor antagonist activity"/>
    <property type="evidence" value="ECO:0007669"/>
    <property type="project" value="TreeGrafter"/>
</dbReference>
<evidence type="ECO:0000259" key="3">
    <source>
        <dbReference type="Pfam" id="PF16344"/>
    </source>
</evidence>
<gene>
    <name evidence="4" type="ORF">SAMN05660461_0574</name>
</gene>
<dbReference type="AlphaFoldDB" id="A0A1T5N6W0"/>
<sequence>MKQIIALIQKIKDGKATASDVVLLETMLEQEEDAVLRQSLREAFDRAVITGEQTLTPEKTASILMQLHNRMEAQEAQIQRLPTRSWHSRLLPYAAAVAGLILLAGLVAMYYSNLQKKGSGNIAVVQQHVKFIRNTTLKTVTITLPEGSLVTMEPGAALLYADSAVRNITLQGKAVFNVKANRNNPFTVSAGNTVTMALGTLFTVDAQHPQMVTVKLETGKVLVRTKDGTTREDIYLQPGEEFHFDSALHQYSVAKAAAGAARSAKGNADTKHAVLMAFNNAPLDSVLGKLETAFGINIRYEQSDVDGAYFTGQILKTDSLQNILQVICQLNNLELTPGEGNMSIRKIR</sequence>
<dbReference type="InterPro" id="IPR012373">
    <property type="entry name" value="Ferrdict_sens_TM"/>
</dbReference>
<organism evidence="4 5">
    <name type="scientific">Chitinophaga ginsengisegetis</name>
    <dbReference type="NCBI Taxonomy" id="393003"/>
    <lineage>
        <taxon>Bacteria</taxon>
        <taxon>Pseudomonadati</taxon>
        <taxon>Bacteroidota</taxon>
        <taxon>Chitinophagia</taxon>
        <taxon>Chitinophagales</taxon>
        <taxon>Chitinophagaceae</taxon>
        <taxon>Chitinophaga</taxon>
    </lineage>
</organism>
<evidence type="ECO:0000313" key="4">
    <source>
        <dbReference type="EMBL" id="SKC95973.1"/>
    </source>
</evidence>
<dbReference type="PANTHER" id="PTHR30273">
    <property type="entry name" value="PERIPLASMIC SIGNAL SENSOR AND SIGMA FACTOR ACTIVATOR FECR-RELATED"/>
    <property type="match status" value="1"/>
</dbReference>
<keyword evidence="1" id="KW-0812">Transmembrane</keyword>
<accession>A0A1T5N6W0</accession>
<dbReference type="RefSeq" id="WP_079467901.1">
    <property type="nucleotide sequence ID" value="NZ_FUZZ01000001.1"/>
</dbReference>
<feature type="domain" description="Protein FecR C-terminal" evidence="3">
    <location>
        <begin position="276"/>
        <end position="335"/>
    </location>
</feature>
<dbReference type="PANTHER" id="PTHR30273:SF2">
    <property type="entry name" value="PROTEIN FECR"/>
    <property type="match status" value="1"/>
</dbReference>
<dbReference type="Proteomes" id="UP000190166">
    <property type="component" value="Unassembled WGS sequence"/>
</dbReference>
<keyword evidence="1" id="KW-0472">Membrane</keyword>
<protein>
    <submittedName>
        <fullName evidence="4">FecR family protein</fullName>
    </submittedName>
</protein>
<dbReference type="EMBL" id="FUZZ01000001">
    <property type="protein sequence ID" value="SKC95973.1"/>
    <property type="molecule type" value="Genomic_DNA"/>
</dbReference>
<keyword evidence="5" id="KW-1185">Reference proteome</keyword>
<feature type="transmembrane region" description="Helical" evidence="1">
    <location>
        <begin position="90"/>
        <end position="111"/>
    </location>
</feature>
<evidence type="ECO:0000313" key="5">
    <source>
        <dbReference type="Proteomes" id="UP000190166"/>
    </source>
</evidence>
<keyword evidence="1" id="KW-1133">Transmembrane helix</keyword>